<evidence type="ECO:0000256" key="11">
    <source>
        <dbReference type="SAM" id="Phobius"/>
    </source>
</evidence>
<evidence type="ECO:0000256" key="3">
    <source>
        <dbReference type="ARBA" id="ARBA00007171"/>
    </source>
</evidence>
<keyword evidence="9 11" id="KW-0472">Membrane</keyword>
<comment type="subcellular location">
    <subcellularLocation>
        <location evidence="2">Cell membrane</location>
    </subcellularLocation>
    <subcellularLocation>
        <location evidence="1">Membrane</location>
        <topology evidence="1">Single-pass membrane protein</topology>
    </subcellularLocation>
</comment>
<evidence type="ECO:0000256" key="10">
    <source>
        <dbReference type="ARBA" id="ARBA00023316"/>
    </source>
</evidence>
<evidence type="ECO:0000256" key="4">
    <source>
        <dbReference type="ARBA" id="ARBA00022475"/>
    </source>
</evidence>
<keyword evidence="15" id="KW-1185">Reference proteome</keyword>
<evidence type="ECO:0000256" key="7">
    <source>
        <dbReference type="ARBA" id="ARBA00022984"/>
    </source>
</evidence>
<keyword evidence="14" id="KW-0132">Cell division</keyword>
<dbReference type="Gene3D" id="1.10.10.1230">
    <property type="entry name" value="Penicillin-binding protein, N-terminal non-catalytic domain, head sub-domain"/>
    <property type="match status" value="1"/>
</dbReference>
<dbReference type="Gene3D" id="3.90.1310.10">
    <property type="entry name" value="Penicillin-binding protein 2a (Domain 2)"/>
    <property type="match status" value="1"/>
</dbReference>
<feature type="transmembrane region" description="Helical" evidence="11">
    <location>
        <begin position="35"/>
        <end position="53"/>
    </location>
</feature>
<dbReference type="InterPro" id="IPR001460">
    <property type="entry name" value="PCN-bd_Tpept"/>
</dbReference>
<feature type="domain" description="Penicillin-binding protein dimerisation" evidence="13">
    <location>
        <begin position="80"/>
        <end position="307"/>
    </location>
</feature>
<keyword evidence="5 11" id="KW-0812">Transmembrane</keyword>
<evidence type="ECO:0000256" key="9">
    <source>
        <dbReference type="ARBA" id="ARBA00023136"/>
    </source>
</evidence>
<evidence type="ECO:0000313" key="15">
    <source>
        <dbReference type="Proteomes" id="UP000295515"/>
    </source>
</evidence>
<dbReference type="Gene3D" id="3.40.710.10">
    <property type="entry name" value="DD-peptidase/beta-lactamase superfamily"/>
    <property type="match status" value="1"/>
</dbReference>
<evidence type="ECO:0000256" key="8">
    <source>
        <dbReference type="ARBA" id="ARBA00022989"/>
    </source>
</evidence>
<keyword evidence="14" id="KW-0131">Cell cycle</keyword>
<dbReference type="PANTHER" id="PTHR30627:SF2">
    <property type="entry name" value="PEPTIDOGLYCAN D,D-TRANSPEPTIDASE MRDA"/>
    <property type="match status" value="1"/>
</dbReference>
<dbReference type="GO" id="GO:0071972">
    <property type="term" value="F:peptidoglycan L,D-transpeptidase activity"/>
    <property type="evidence" value="ECO:0007669"/>
    <property type="project" value="TreeGrafter"/>
</dbReference>
<comment type="caution">
    <text evidence="14">The sequence shown here is derived from an EMBL/GenBank/DDBJ whole genome shotgun (WGS) entry which is preliminary data.</text>
</comment>
<gene>
    <name evidence="14" type="ORF">EDD60_11374</name>
</gene>
<keyword evidence="8 11" id="KW-1133">Transmembrane helix</keyword>
<dbReference type="GO" id="GO:0071555">
    <property type="term" value="P:cell wall organization"/>
    <property type="evidence" value="ECO:0007669"/>
    <property type="project" value="UniProtKB-KW"/>
</dbReference>
<dbReference type="InterPro" id="IPR050515">
    <property type="entry name" value="Beta-lactam/transpept"/>
</dbReference>
<evidence type="ECO:0000256" key="1">
    <source>
        <dbReference type="ARBA" id="ARBA00004167"/>
    </source>
</evidence>
<feature type="domain" description="Penicillin-binding protein transpeptidase" evidence="12">
    <location>
        <begin position="354"/>
        <end position="660"/>
    </location>
</feature>
<dbReference type="GO" id="GO:0051301">
    <property type="term" value="P:cell division"/>
    <property type="evidence" value="ECO:0007669"/>
    <property type="project" value="UniProtKB-KW"/>
</dbReference>
<dbReference type="SUPFAM" id="SSF56519">
    <property type="entry name" value="Penicillin binding protein dimerisation domain"/>
    <property type="match status" value="1"/>
</dbReference>
<evidence type="ECO:0000259" key="12">
    <source>
        <dbReference type="Pfam" id="PF00905"/>
    </source>
</evidence>
<evidence type="ECO:0000256" key="6">
    <source>
        <dbReference type="ARBA" id="ARBA00022960"/>
    </source>
</evidence>
<protein>
    <submittedName>
        <fullName evidence="14">Cell division protein FtsI/penicillin-binding protein 2</fullName>
    </submittedName>
</protein>
<dbReference type="GO" id="GO:0008658">
    <property type="term" value="F:penicillin binding"/>
    <property type="evidence" value="ECO:0007669"/>
    <property type="project" value="InterPro"/>
</dbReference>
<name>A0A4R3Z0I5_9FIRM</name>
<dbReference type="Proteomes" id="UP000295515">
    <property type="component" value="Unassembled WGS sequence"/>
</dbReference>
<dbReference type="RefSeq" id="WP_066443286.1">
    <property type="nucleotide sequence ID" value="NZ_JANKBF010000013.1"/>
</dbReference>
<evidence type="ECO:0000256" key="2">
    <source>
        <dbReference type="ARBA" id="ARBA00004236"/>
    </source>
</evidence>
<dbReference type="PANTHER" id="PTHR30627">
    <property type="entry name" value="PEPTIDOGLYCAN D,D-TRANSPEPTIDASE"/>
    <property type="match status" value="1"/>
</dbReference>
<evidence type="ECO:0000256" key="5">
    <source>
        <dbReference type="ARBA" id="ARBA00022692"/>
    </source>
</evidence>
<reference evidence="14 15" key="1">
    <citation type="submission" date="2019-03" db="EMBL/GenBank/DDBJ databases">
        <title>Genomic Encyclopedia of Type Strains, Phase IV (KMG-IV): sequencing the most valuable type-strain genomes for metagenomic binning, comparative biology and taxonomic classification.</title>
        <authorList>
            <person name="Goeker M."/>
        </authorList>
    </citation>
    <scope>NUCLEOTIDE SEQUENCE [LARGE SCALE GENOMIC DNA]</scope>
    <source>
        <strain evidence="14 15">DSM 29487</strain>
    </source>
</reference>
<dbReference type="InterPro" id="IPR012338">
    <property type="entry name" value="Beta-lactam/transpept-like"/>
</dbReference>
<organism evidence="14 15">
    <name type="scientific">Longibaculum muris</name>
    <dbReference type="NCBI Taxonomy" id="1796628"/>
    <lineage>
        <taxon>Bacteria</taxon>
        <taxon>Bacillati</taxon>
        <taxon>Bacillota</taxon>
        <taxon>Erysipelotrichia</taxon>
        <taxon>Erysipelotrichales</taxon>
        <taxon>Coprobacillaceae</taxon>
        <taxon>Longibaculum</taxon>
    </lineage>
</organism>
<dbReference type="GO" id="GO:0008360">
    <property type="term" value="P:regulation of cell shape"/>
    <property type="evidence" value="ECO:0007669"/>
    <property type="project" value="UniProtKB-KW"/>
</dbReference>
<dbReference type="SUPFAM" id="SSF56601">
    <property type="entry name" value="beta-lactamase/transpeptidase-like"/>
    <property type="match status" value="1"/>
</dbReference>
<dbReference type="GO" id="GO:0005886">
    <property type="term" value="C:plasma membrane"/>
    <property type="evidence" value="ECO:0007669"/>
    <property type="project" value="UniProtKB-SubCell"/>
</dbReference>
<keyword evidence="6" id="KW-0133">Cell shape</keyword>
<dbReference type="GeneID" id="98915716"/>
<proteinExistence type="inferred from homology"/>
<evidence type="ECO:0000259" key="13">
    <source>
        <dbReference type="Pfam" id="PF03717"/>
    </source>
</evidence>
<evidence type="ECO:0000313" key="14">
    <source>
        <dbReference type="EMBL" id="TCV98480.1"/>
    </source>
</evidence>
<dbReference type="AlphaFoldDB" id="A0A4R3Z0I5"/>
<dbReference type="InterPro" id="IPR036138">
    <property type="entry name" value="PBP_dimer_sf"/>
</dbReference>
<accession>A0A4R3Z0I5</accession>
<keyword evidence="7" id="KW-0573">Peptidoglycan synthesis</keyword>
<dbReference type="GO" id="GO:0009252">
    <property type="term" value="P:peptidoglycan biosynthetic process"/>
    <property type="evidence" value="ECO:0007669"/>
    <property type="project" value="UniProtKB-KW"/>
</dbReference>
<dbReference type="Pfam" id="PF00905">
    <property type="entry name" value="Transpeptidase"/>
    <property type="match status" value="1"/>
</dbReference>
<dbReference type="InterPro" id="IPR005311">
    <property type="entry name" value="PBP_dimer"/>
</dbReference>
<comment type="similarity">
    <text evidence="3">Belongs to the transpeptidase family.</text>
</comment>
<dbReference type="Pfam" id="PF03717">
    <property type="entry name" value="PBP_dimer"/>
    <property type="match status" value="1"/>
</dbReference>
<dbReference type="EMBL" id="SMCQ01000013">
    <property type="protein sequence ID" value="TCV98480.1"/>
    <property type="molecule type" value="Genomic_DNA"/>
</dbReference>
<keyword evidence="4" id="KW-1003">Cell membrane</keyword>
<sequence>MSFFRKSPIRFDGTKEIETKVKNQTDNVISRRFKILMVGVGAIGVLLLVRLFMTQISEKDYYDTKLIQYNTSIFTADTFRGNIYDRNYNRLVYNKNINCATYYAVKNIKEEEINVIVNFLIKNVRVDIEDVTERDKKDFLILKDSDFVKGLLSKEELKQDDSTVYKLQLSRITEDMLKQKLTDHDIQYYMLFSKIRNCTSGSVVLLEGLSIKEASLIGENSNLLRGIKVTNDWSREYTYDEIFRSVLGRVTTKKQGLPANMKDLLLAKDYNNDSRVGVSGLEAQYESILAGTSAKYSMSYDNEGNPIIKSVSSGSKGDNIRLSIDWELQEMLSKDVEDFLKSRTGGPYNNHLFLTLINPNNGEIIAMVGKQRDPKTGKITDFASGNYLSAYAVGSTFKGATIYTGFKEGVLTKGQTFADTSDGIKIKGTPAKKSWDKRGLGVLNEVQALAKSSNVYMFYVAIRLGKGNYVPNQPLDIDEKAFDVLRKDAGELGLGVKTGLDVPTEALGYRGPVTSRMAGNLLDFAIGQYDTYTPIQMAQYVSTIANGGKRIQPHFFVESFEENDEGQKISLLQHQIQILDDVSSYSLGLERVQTGFREGCVTGLARNMDGYYKAAGKTGTAQVPIKGVEYQNRAFVGYAPYDDPQIAVACMSETQTENSTSGCSAIPKKALTKYFDKYGIKNK</sequence>
<keyword evidence="10" id="KW-0961">Cell wall biogenesis/degradation</keyword>